<evidence type="ECO:0000256" key="1">
    <source>
        <dbReference type="ARBA" id="ARBA00023015"/>
    </source>
</evidence>
<feature type="domain" description="HTH gntR-type" evidence="4">
    <location>
        <begin position="16"/>
        <end position="83"/>
    </location>
</feature>
<dbReference type="Proteomes" id="UP001596084">
    <property type="component" value="Unassembled WGS sequence"/>
</dbReference>
<dbReference type="Pfam" id="PF07729">
    <property type="entry name" value="FCD"/>
    <property type="match status" value="1"/>
</dbReference>
<dbReference type="Gene3D" id="1.20.120.530">
    <property type="entry name" value="GntR ligand-binding domain-like"/>
    <property type="match status" value="1"/>
</dbReference>
<keyword evidence="2" id="KW-0238">DNA-binding</keyword>
<comment type="caution">
    <text evidence="5">The sequence shown here is derived from an EMBL/GenBank/DDBJ whole genome shotgun (WGS) entry which is preliminary data.</text>
</comment>
<name>A0ABW0Q513_9BURK</name>
<dbReference type="NCBIfam" id="TIGR03338">
    <property type="entry name" value="phnR_burk"/>
    <property type="match status" value="1"/>
</dbReference>
<dbReference type="InterPro" id="IPR000524">
    <property type="entry name" value="Tscrpt_reg_HTH_GntR"/>
</dbReference>
<dbReference type="SMART" id="SM00345">
    <property type="entry name" value="HTH_GNTR"/>
    <property type="match status" value="1"/>
</dbReference>
<evidence type="ECO:0000313" key="6">
    <source>
        <dbReference type="Proteomes" id="UP001596084"/>
    </source>
</evidence>
<dbReference type="InterPro" id="IPR011711">
    <property type="entry name" value="GntR_C"/>
</dbReference>
<evidence type="ECO:0000259" key="4">
    <source>
        <dbReference type="PROSITE" id="PS50949"/>
    </source>
</evidence>
<gene>
    <name evidence="5" type="ORF">ACFPP7_00415</name>
</gene>
<keyword evidence="1" id="KW-0805">Transcription regulation</keyword>
<dbReference type="InterPro" id="IPR008920">
    <property type="entry name" value="TF_FadR/GntR_C"/>
</dbReference>
<dbReference type="Pfam" id="PF00392">
    <property type="entry name" value="GntR"/>
    <property type="match status" value="1"/>
</dbReference>
<dbReference type="SUPFAM" id="SSF48008">
    <property type="entry name" value="GntR ligand-binding domain-like"/>
    <property type="match status" value="1"/>
</dbReference>
<evidence type="ECO:0000313" key="5">
    <source>
        <dbReference type="EMBL" id="MFC5519379.1"/>
    </source>
</evidence>
<dbReference type="PRINTS" id="PR00035">
    <property type="entry name" value="HTHGNTR"/>
</dbReference>
<sequence length="233" mass="25727">MSDSPTLTPLQMLQANSLPSLVQAEIEQMILRSELPVGARVNESDLATRFGTSRGPVREALRALEECGLVRSEKNRGVFVREISLTEADEIYDLREALDEMIGRRLALQITAPQLKALNALLDEMDDAMAGKDIKRYHGLNLEFHDALVDFVGNSRLSDTYRRLTKELLLFRLRALEDGGGFAVSNAEHKAVIKAIASRDADKAGRVLRAHAADSRARMHKAADKAFMAAASK</sequence>
<keyword evidence="6" id="KW-1185">Reference proteome</keyword>
<dbReference type="PANTHER" id="PTHR43537:SF5">
    <property type="entry name" value="UXU OPERON TRANSCRIPTIONAL REGULATOR"/>
    <property type="match status" value="1"/>
</dbReference>
<proteinExistence type="predicted"/>
<reference evidence="6" key="1">
    <citation type="journal article" date="2019" name="Int. J. Syst. Evol. Microbiol.">
        <title>The Global Catalogue of Microorganisms (GCM) 10K type strain sequencing project: providing services to taxonomists for standard genome sequencing and annotation.</title>
        <authorList>
            <consortium name="The Broad Institute Genomics Platform"/>
            <consortium name="The Broad Institute Genome Sequencing Center for Infectious Disease"/>
            <person name="Wu L."/>
            <person name="Ma J."/>
        </authorList>
    </citation>
    <scope>NUCLEOTIDE SEQUENCE [LARGE SCALE GENOMIC DNA]</scope>
    <source>
        <strain evidence="6">CGMCC 4.7277</strain>
    </source>
</reference>
<organism evidence="5 6">
    <name type="scientific">Polaromonas jejuensis</name>
    <dbReference type="NCBI Taxonomy" id="457502"/>
    <lineage>
        <taxon>Bacteria</taxon>
        <taxon>Pseudomonadati</taxon>
        <taxon>Pseudomonadota</taxon>
        <taxon>Betaproteobacteria</taxon>
        <taxon>Burkholderiales</taxon>
        <taxon>Comamonadaceae</taxon>
        <taxon>Polaromonas</taxon>
    </lineage>
</organism>
<protein>
    <submittedName>
        <fullName evidence="5">Phosphonate utilization associated transcriptional regulator</fullName>
    </submittedName>
</protein>
<dbReference type="InterPro" id="IPR036390">
    <property type="entry name" value="WH_DNA-bd_sf"/>
</dbReference>
<dbReference type="SUPFAM" id="SSF46785">
    <property type="entry name" value="Winged helix' DNA-binding domain"/>
    <property type="match status" value="1"/>
</dbReference>
<evidence type="ECO:0000256" key="2">
    <source>
        <dbReference type="ARBA" id="ARBA00023125"/>
    </source>
</evidence>
<evidence type="ECO:0000256" key="3">
    <source>
        <dbReference type="ARBA" id="ARBA00023163"/>
    </source>
</evidence>
<keyword evidence="3" id="KW-0804">Transcription</keyword>
<dbReference type="InterPro" id="IPR017723">
    <property type="entry name" value="Tscrpt_reg_AEP_util-assoc"/>
</dbReference>
<dbReference type="PROSITE" id="PS50949">
    <property type="entry name" value="HTH_GNTR"/>
    <property type="match status" value="1"/>
</dbReference>
<dbReference type="RefSeq" id="WP_068831632.1">
    <property type="nucleotide sequence ID" value="NZ_JBHSMX010000003.1"/>
</dbReference>
<accession>A0ABW0Q513</accession>
<dbReference type="EMBL" id="JBHSMX010000003">
    <property type="protein sequence ID" value="MFC5519379.1"/>
    <property type="molecule type" value="Genomic_DNA"/>
</dbReference>
<dbReference type="PANTHER" id="PTHR43537">
    <property type="entry name" value="TRANSCRIPTIONAL REGULATOR, GNTR FAMILY"/>
    <property type="match status" value="1"/>
</dbReference>
<dbReference type="SMART" id="SM00895">
    <property type="entry name" value="FCD"/>
    <property type="match status" value="1"/>
</dbReference>
<dbReference type="CDD" id="cd07377">
    <property type="entry name" value="WHTH_GntR"/>
    <property type="match status" value="1"/>
</dbReference>
<dbReference type="Gene3D" id="1.10.10.10">
    <property type="entry name" value="Winged helix-like DNA-binding domain superfamily/Winged helix DNA-binding domain"/>
    <property type="match status" value="1"/>
</dbReference>
<dbReference type="InterPro" id="IPR036388">
    <property type="entry name" value="WH-like_DNA-bd_sf"/>
</dbReference>